<evidence type="ECO:0000313" key="3">
    <source>
        <dbReference type="Proteomes" id="UP000030750"/>
    </source>
</evidence>
<dbReference type="Proteomes" id="UP000030750">
    <property type="component" value="Unassembled WGS sequence"/>
</dbReference>
<feature type="compositionally biased region" description="Pro residues" evidence="1">
    <location>
        <begin position="72"/>
        <end position="85"/>
    </location>
</feature>
<protein>
    <submittedName>
        <fullName evidence="2">Uncharacterized protein</fullName>
    </submittedName>
</protein>
<keyword evidence="3" id="KW-1185">Reference proteome</keyword>
<sequence length="277" mass="30146">MEDVFVFSGNAVDTLPTGLDPNNCSGPNWGRDGPTRSGNHSRGQRGAPASVERGGAGVGRVESQDTTDHPWGGPPPYSPTDPFGPPMEAVFGPPPPYSPGDYREGRRRRGLRLRLHGPPSPREPSGARSDPRRSDLVYLFPRIDDPQAKLDLNAIMGFFADLRSPHHGRRHGMFTVIVNDVLLTIKVWENNLENIGRALEAHILNLVAGFGANPDAGFTDLAVKFVTESDGATSGDVGMSIHVETDDEIQDECMPSVKHPLKAFLAQALQFKQRLLE</sequence>
<evidence type="ECO:0000256" key="1">
    <source>
        <dbReference type="SAM" id="MobiDB-lite"/>
    </source>
</evidence>
<dbReference type="VEuPathDB" id="ToxoDB:EBH_0027580"/>
<accession>U6LPA6</accession>
<name>U6LPA6_9EIME</name>
<gene>
    <name evidence="2" type="ORF">EBH_0027580</name>
</gene>
<dbReference type="OrthoDB" id="352903at2759"/>
<reference evidence="2" key="2">
    <citation type="submission" date="2013-10" db="EMBL/GenBank/DDBJ databases">
        <authorList>
            <person name="Aslett M."/>
        </authorList>
    </citation>
    <scope>NUCLEOTIDE SEQUENCE [LARGE SCALE GENOMIC DNA]</scope>
    <source>
        <strain evidence="2">Houghton</strain>
    </source>
</reference>
<feature type="region of interest" description="Disordered" evidence="1">
    <location>
        <begin position="1"/>
        <end position="132"/>
    </location>
</feature>
<dbReference type="EMBL" id="HG711780">
    <property type="protein sequence ID" value="CDJ49630.1"/>
    <property type="molecule type" value="Genomic_DNA"/>
</dbReference>
<proteinExistence type="predicted"/>
<evidence type="ECO:0000313" key="2">
    <source>
        <dbReference type="EMBL" id="CDJ49630.1"/>
    </source>
</evidence>
<dbReference type="AlphaFoldDB" id="U6LPA6"/>
<reference evidence="2" key="1">
    <citation type="submission" date="2013-10" db="EMBL/GenBank/DDBJ databases">
        <title>Genomic analysis of the causative agents of coccidiosis in chickens.</title>
        <authorList>
            <person name="Reid A.J."/>
            <person name="Blake D."/>
            <person name="Billington K."/>
            <person name="Browne H."/>
            <person name="Dunn M."/>
            <person name="Hung S."/>
            <person name="Kawahara F."/>
            <person name="Miranda-Saavedra D."/>
            <person name="Mourier T."/>
            <person name="Nagra H."/>
            <person name="Otto T.D."/>
            <person name="Rawlings N."/>
            <person name="Sanchez A."/>
            <person name="Sanders M."/>
            <person name="Subramaniam C."/>
            <person name="Tay Y."/>
            <person name="Dear P."/>
            <person name="Doerig C."/>
            <person name="Gruber A."/>
            <person name="Parkinson J."/>
            <person name="Shirley M."/>
            <person name="Wan K.L."/>
            <person name="Berriman M."/>
            <person name="Tomley F."/>
            <person name="Pain A."/>
        </authorList>
    </citation>
    <scope>NUCLEOTIDE SEQUENCE [LARGE SCALE GENOMIC DNA]</scope>
    <source>
        <strain evidence="2">Houghton</strain>
    </source>
</reference>
<feature type="compositionally biased region" description="Basic residues" evidence="1">
    <location>
        <begin position="105"/>
        <end position="115"/>
    </location>
</feature>
<organism evidence="2 3">
    <name type="scientific">Eimeria brunetti</name>
    <dbReference type="NCBI Taxonomy" id="51314"/>
    <lineage>
        <taxon>Eukaryota</taxon>
        <taxon>Sar</taxon>
        <taxon>Alveolata</taxon>
        <taxon>Apicomplexa</taxon>
        <taxon>Conoidasida</taxon>
        <taxon>Coccidia</taxon>
        <taxon>Eucoccidiorida</taxon>
        <taxon>Eimeriorina</taxon>
        <taxon>Eimeriidae</taxon>
        <taxon>Eimeria</taxon>
    </lineage>
</organism>